<dbReference type="GO" id="GO:0016020">
    <property type="term" value="C:membrane"/>
    <property type="evidence" value="ECO:0007669"/>
    <property type="project" value="InterPro"/>
</dbReference>
<evidence type="ECO:0000259" key="2">
    <source>
        <dbReference type="PROSITE" id="PS50885"/>
    </source>
</evidence>
<dbReference type="InterPro" id="IPR037522">
    <property type="entry name" value="HD_GYP_dom"/>
</dbReference>
<feature type="transmembrane region" description="Helical" evidence="1">
    <location>
        <begin position="347"/>
        <end position="368"/>
    </location>
</feature>
<evidence type="ECO:0000256" key="1">
    <source>
        <dbReference type="SAM" id="Phobius"/>
    </source>
</evidence>
<keyword evidence="5" id="KW-1185">Reference proteome</keyword>
<protein>
    <submittedName>
        <fullName evidence="4">HD-GYP domain, c-di-GMP phosphodiesterase class II (Or its inactivated variant)</fullName>
    </submittedName>
</protein>
<evidence type="ECO:0000259" key="3">
    <source>
        <dbReference type="PROSITE" id="PS51832"/>
    </source>
</evidence>
<name>A0A1H7RL73_9GAMM</name>
<dbReference type="Gene3D" id="3.30.450.20">
    <property type="entry name" value="PAS domain"/>
    <property type="match status" value="1"/>
</dbReference>
<dbReference type="GO" id="GO:0007165">
    <property type="term" value="P:signal transduction"/>
    <property type="evidence" value="ECO:0007669"/>
    <property type="project" value="InterPro"/>
</dbReference>
<feature type="domain" description="HAMP" evidence="2">
    <location>
        <begin position="365"/>
        <end position="418"/>
    </location>
</feature>
<organism evidence="4 5">
    <name type="scientific">Atopomonas hussainii</name>
    <dbReference type="NCBI Taxonomy" id="1429083"/>
    <lineage>
        <taxon>Bacteria</taxon>
        <taxon>Pseudomonadati</taxon>
        <taxon>Pseudomonadota</taxon>
        <taxon>Gammaproteobacteria</taxon>
        <taxon>Pseudomonadales</taxon>
        <taxon>Pseudomonadaceae</taxon>
        <taxon>Atopomonas</taxon>
    </lineage>
</organism>
<dbReference type="SMART" id="SM00471">
    <property type="entry name" value="HDc"/>
    <property type="match status" value="1"/>
</dbReference>
<dbReference type="InterPro" id="IPR003018">
    <property type="entry name" value="GAF"/>
</dbReference>
<accession>A0A1H7RL73</accession>
<feature type="transmembrane region" description="Helical" evidence="1">
    <location>
        <begin position="6"/>
        <end position="26"/>
    </location>
</feature>
<dbReference type="SMART" id="SM00065">
    <property type="entry name" value="GAF"/>
    <property type="match status" value="1"/>
</dbReference>
<dbReference type="PROSITE" id="PS50885">
    <property type="entry name" value="HAMP"/>
    <property type="match status" value="1"/>
</dbReference>
<dbReference type="SMART" id="SM00304">
    <property type="entry name" value="HAMP"/>
    <property type="match status" value="1"/>
</dbReference>
<dbReference type="CDD" id="cd06225">
    <property type="entry name" value="HAMP"/>
    <property type="match status" value="1"/>
</dbReference>
<dbReference type="PANTHER" id="PTHR43155">
    <property type="entry name" value="CYCLIC DI-GMP PHOSPHODIESTERASE PA4108-RELATED"/>
    <property type="match status" value="1"/>
</dbReference>
<reference evidence="4 5" key="1">
    <citation type="submission" date="2016-10" db="EMBL/GenBank/DDBJ databases">
        <authorList>
            <person name="de Groot N.N."/>
        </authorList>
    </citation>
    <scope>NUCLEOTIDE SEQUENCE [LARGE SCALE GENOMIC DNA]</scope>
    <source>
        <strain evidence="4 5">JCM 19513</strain>
    </source>
</reference>
<dbReference type="CDD" id="cd00077">
    <property type="entry name" value="HDc"/>
    <property type="match status" value="1"/>
</dbReference>
<dbReference type="Proteomes" id="UP000185766">
    <property type="component" value="Unassembled WGS sequence"/>
</dbReference>
<evidence type="ECO:0000313" key="4">
    <source>
        <dbReference type="EMBL" id="SEL60885.1"/>
    </source>
</evidence>
<dbReference type="Pfam" id="PF13487">
    <property type="entry name" value="HD_5"/>
    <property type="match status" value="1"/>
</dbReference>
<dbReference type="InterPro" id="IPR003607">
    <property type="entry name" value="HD/PDEase_dom"/>
</dbReference>
<dbReference type="SUPFAM" id="SSF55781">
    <property type="entry name" value="GAF domain-like"/>
    <property type="match status" value="1"/>
</dbReference>
<keyword evidence="1" id="KW-1133">Transmembrane helix</keyword>
<dbReference type="CDD" id="cd18773">
    <property type="entry name" value="PDC1_HK_sensor"/>
    <property type="match status" value="1"/>
</dbReference>
<proteinExistence type="predicted"/>
<dbReference type="Pfam" id="PF13185">
    <property type="entry name" value="GAF_2"/>
    <property type="match status" value="1"/>
</dbReference>
<dbReference type="GO" id="GO:0008081">
    <property type="term" value="F:phosphoric diester hydrolase activity"/>
    <property type="evidence" value="ECO:0007669"/>
    <property type="project" value="UniProtKB-ARBA"/>
</dbReference>
<evidence type="ECO:0000313" key="5">
    <source>
        <dbReference type="Proteomes" id="UP000185766"/>
    </source>
</evidence>
<keyword evidence="1" id="KW-0472">Membrane</keyword>
<dbReference type="Pfam" id="PF00672">
    <property type="entry name" value="HAMP"/>
    <property type="match status" value="1"/>
</dbReference>
<dbReference type="PANTHER" id="PTHR43155:SF2">
    <property type="entry name" value="CYCLIC DI-GMP PHOSPHODIESTERASE PA4108"/>
    <property type="match status" value="1"/>
</dbReference>
<dbReference type="RefSeq" id="WP_074869899.1">
    <property type="nucleotide sequence ID" value="NZ_FOAS01000015.1"/>
</dbReference>
<dbReference type="Gene3D" id="6.10.340.10">
    <property type="match status" value="1"/>
</dbReference>
<dbReference type="EMBL" id="FOAS01000015">
    <property type="protein sequence ID" value="SEL60885.1"/>
    <property type="molecule type" value="Genomic_DNA"/>
</dbReference>
<sequence length="967" mass="108006">MPSRRIPLYIHIAYLFVGLLLGYALVSQGYQYWQTQRLLMQEAQSRYQLIANHAQAALDALYRPSRAAIDLLAHTPLVHANSLEARLSHVDALVAALHAQPQLSAAYVGWSNGDFFLLRPWADSPLMHKLYPEAPLHTRWVVQSRQPAQQAGGTFLYLDAELKELARHERSNYPFDPRSRRWYQQAQARGGLYSSNPYRFFTSDEAGITLALAHPEGHAVLGLDTTLSSLDALLSSYKPTPSSQVAVINATGEIVTWSENRTLPTQPDSGLPLLSQLNNEPLVQAQQLIADQQAISVKHGRWQAQDWQLARVALLADAGDMPLYLLLASPHDELLAAAKVLRHESMLISMLLIVPGIALALLFARWAARPLKTLTREAEKIERFNFDEPLTVDSNIAEVADLARAMGKMKATIHRFLDLSLALSAETDFQRLLAQLIKDMQEVTNADAALIYLQDSAEAPWQLACLRHHGQMLATEHSAPIALDAQHHPLLQALHFAKPVRLSGAQASQHFSALPTPTNDLSLWALPLRNRKGDTLGILALLVDEAQNPLSRELMAFAQTLSTTAAVALNTQRLLDEQKALLEAFIQLLAGAIDAKSPYTGGHCQRVPELAKALAQAACAEQNGPFKDFSLSAEQWETLHIAAWLHDCGKVTTPEYVVDKATKLETLYDRIHEVRMRFEVLKRDAHIAYWQARAEGEPNDSAQLKAQLQEQLAQLDDDFAFVARCNVGGEFMADSDLARLERIAGQTWLRTLSDRLGIGHEELQRKQAHPEPPLPTLEPLLADKPEHSIERRAQDVITANNPWGFSLQTPALLYNRGELYNLSVRRGTLSEEERFKINEHIIQTIIMLERLPFPRHLREVPEIAGGHHEKMDGQGYPRGLTQAQMSIPARMMAIADIFEALTAIDRPYKAGKPLSVAMRIMAKMRDEQHIDAELFALFVRSGVYRRYAEQYMPAALIDAVDEAALLS</sequence>
<dbReference type="PROSITE" id="PS51832">
    <property type="entry name" value="HD_GYP"/>
    <property type="match status" value="1"/>
</dbReference>
<dbReference type="InterPro" id="IPR029016">
    <property type="entry name" value="GAF-like_dom_sf"/>
</dbReference>
<dbReference type="InterPro" id="IPR003660">
    <property type="entry name" value="HAMP_dom"/>
</dbReference>
<gene>
    <name evidence="4" type="ORF">SAMN05216214_11534</name>
</gene>
<dbReference type="Gene3D" id="1.10.3210.10">
    <property type="entry name" value="Hypothetical protein af1432"/>
    <property type="match status" value="2"/>
</dbReference>
<feature type="domain" description="HD-GYP" evidence="3">
    <location>
        <begin position="756"/>
        <end position="953"/>
    </location>
</feature>
<dbReference type="SUPFAM" id="SSF109604">
    <property type="entry name" value="HD-domain/PDEase-like"/>
    <property type="match status" value="2"/>
</dbReference>
<dbReference type="STRING" id="1429083.GCA_001885685_01163"/>
<dbReference type="Gene3D" id="3.30.450.40">
    <property type="match status" value="1"/>
</dbReference>
<keyword evidence="1" id="KW-0812">Transmembrane</keyword>
<dbReference type="AlphaFoldDB" id="A0A1H7RL73"/>